<accession>F2J6W0</accession>
<dbReference type="SUPFAM" id="SSF142906">
    <property type="entry name" value="YjbR-like"/>
    <property type="match status" value="1"/>
</dbReference>
<dbReference type="HOGENOM" id="CLU_105851_4_0_5"/>
<dbReference type="eggNOG" id="COG2315">
    <property type="taxonomic scope" value="Bacteria"/>
</dbReference>
<keyword evidence="2" id="KW-1185">Reference proteome</keyword>
<evidence type="ECO:0008006" key="3">
    <source>
        <dbReference type="Google" id="ProtNLM"/>
    </source>
</evidence>
<dbReference type="Proteomes" id="UP000008130">
    <property type="component" value="Chromosome"/>
</dbReference>
<dbReference type="OrthoDB" id="9804614at2"/>
<dbReference type="PANTHER" id="PTHR35145">
    <property type="entry name" value="CYTOPLASMIC PROTEIN-RELATED"/>
    <property type="match status" value="1"/>
</dbReference>
<name>F2J6W0_POLGS</name>
<dbReference type="EMBL" id="CP002568">
    <property type="protein sequence ID" value="ADZ72593.1"/>
    <property type="molecule type" value="Genomic_DNA"/>
</dbReference>
<evidence type="ECO:0000313" key="1">
    <source>
        <dbReference type="EMBL" id="ADZ72593.1"/>
    </source>
</evidence>
<dbReference type="RefSeq" id="WP_013654891.1">
    <property type="nucleotide sequence ID" value="NC_015259.1"/>
</dbReference>
<dbReference type="Pfam" id="PF04237">
    <property type="entry name" value="YjbR"/>
    <property type="match status" value="1"/>
</dbReference>
<dbReference type="InterPro" id="IPR007351">
    <property type="entry name" value="YjbR"/>
</dbReference>
<dbReference type="InterPro" id="IPR038056">
    <property type="entry name" value="YjbR-like_sf"/>
</dbReference>
<dbReference type="InterPro" id="IPR058532">
    <property type="entry name" value="YjbR/MT2646/Rv2570-like"/>
</dbReference>
<dbReference type="PATRIC" id="fig|991905.3.peg.4306"/>
<dbReference type="STRING" id="991905.SL003B_4176"/>
<evidence type="ECO:0000313" key="2">
    <source>
        <dbReference type="Proteomes" id="UP000008130"/>
    </source>
</evidence>
<sequence length="121" mass="13056">MTRSEFDAWCAVLPAATHVIQWGGASVWKVGGKIFAICSSWDAGAGERISFKCSDLSYALLVQQDGFAPAPYLARAKWVQMQTSDALGDDDLRSYLAAAHNLVAATLPKRLRAQLRLDAGA</sequence>
<proteinExistence type="predicted"/>
<protein>
    <recommendedName>
        <fullName evidence="3">MmcQ/YjbR family DNA-binding protein</fullName>
    </recommendedName>
</protein>
<organism evidence="1 2">
    <name type="scientific">Polymorphum gilvum (strain LMG 25793 / CGMCC 1.9160 / SL003B-26A1)</name>
    <dbReference type="NCBI Taxonomy" id="991905"/>
    <lineage>
        <taxon>Bacteria</taxon>
        <taxon>Pseudomonadati</taxon>
        <taxon>Pseudomonadota</taxon>
        <taxon>Alphaproteobacteria</taxon>
        <taxon>Rhodobacterales</taxon>
        <taxon>Paracoccaceae</taxon>
        <taxon>Polymorphum</taxon>
    </lineage>
</organism>
<dbReference type="Gene3D" id="3.90.1150.30">
    <property type="match status" value="1"/>
</dbReference>
<dbReference type="KEGG" id="pgv:SL003B_4176"/>
<dbReference type="AlphaFoldDB" id="F2J6W0"/>
<gene>
    <name evidence="1" type="ordered locus">SL003B_4176</name>
</gene>
<dbReference type="PANTHER" id="PTHR35145:SF1">
    <property type="entry name" value="CYTOPLASMIC PROTEIN"/>
    <property type="match status" value="1"/>
</dbReference>
<reference evidence="1 2" key="1">
    <citation type="journal article" date="2011" name="J. Bacteriol.">
        <title>Complete genome sequence of Polymorphum gilvum SL003B-26A1T, a crude oil-degrading bacterium from oil-polluted saline soil.</title>
        <authorList>
            <person name="Li S.G."/>
            <person name="Tang Y.Q."/>
            <person name="Nie Y."/>
            <person name="Cai M."/>
            <person name="Wu X.L."/>
        </authorList>
    </citation>
    <scope>NUCLEOTIDE SEQUENCE [LARGE SCALE GENOMIC DNA]</scope>
    <source>
        <strain evidence="2">LMG 25793 / CGMCC 1.9160 / SL003B-26A1</strain>
    </source>
</reference>